<organism evidence="1">
    <name type="scientific">Timema monikensis</name>
    <dbReference type="NCBI Taxonomy" id="170555"/>
    <lineage>
        <taxon>Eukaryota</taxon>
        <taxon>Metazoa</taxon>
        <taxon>Ecdysozoa</taxon>
        <taxon>Arthropoda</taxon>
        <taxon>Hexapoda</taxon>
        <taxon>Insecta</taxon>
        <taxon>Pterygota</taxon>
        <taxon>Neoptera</taxon>
        <taxon>Polyneoptera</taxon>
        <taxon>Phasmatodea</taxon>
        <taxon>Timematodea</taxon>
        <taxon>Timematoidea</taxon>
        <taxon>Timematidae</taxon>
        <taxon>Timema</taxon>
    </lineage>
</organism>
<dbReference type="EMBL" id="OB793449">
    <property type="protein sequence ID" value="CAD7427400.1"/>
    <property type="molecule type" value="Genomic_DNA"/>
</dbReference>
<sequence>MCIVLRINNYERCKHGTDMIHKEATLAYRSKHGTDMIHKEATLAYRCKHGTDMIHKEATLAYRCRHGTDMIHKEATLAYSFRHAQKCNWSKRQNSFHIRTERFPLILLQDTMRAIFSVSTGPQLDQTALDNMTPKAGRLLFSRTESSGDWSLHLSCVCSILLYLHAAGHLHYAKSYLQQMSELSCIMNKDDFEAYCSKAIELSAGQLVTVIAIDTDILTMLGVRALSSNKLFLPIPGKTDKPDKIHNILELQEALGPELVPVMIFLPTAPGKLLHLICCGCECKKSMLYNVSLFGRRVLIHTAVTTYTSHEVMSHHALSYLQQHIFRER</sequence>
<evidence type="ECO:0000313" key="1">
    <source>
        <dbReference type="EMBL" id="CAD7427400.1"/>
    </source>
</evidence>
<accession>A0A7R9HP80</accession>
<proteinExistence type="predicted"/>
<gene>
    <name evidence="1" type="ORF">TMSB3V08_LOCUS4245</name>
</gene>
<name>A0A7R9HP80_9NEOP</name>
<protein>
    <submittedName>
        <fullName evidence="1">Uncharacterized protein</fullName>
    </submittedName>
</protein>
<dbReference type="AlphaFoldDB" id="A0A7R9HP80"/>
<reference evidence="1" key="1">
    <citation type="submission" date="2020-11" db="EMBL/GenBank/DDBJ databases">
        <authorList>
            <person name="Tran Van P."/>
        </authorList>
    </citation>
    <scope>NUCLEOTIDE SEQUENCE</scope>
</reference>